<name>A0ACB9H591_CICIN</name>
<keyword evidence="2" id="KW-1185">Reference proteome</keyword>
<proteinExistence type="predicted"/>
<evidence type="ECO:0000313" key="1">
    <source>
        <dbReference type="EMBL" id="KAI3790864.1"/>
    </source>
</evidence>
<protein>
    <submittedName>
        <fullName evidence="1">Uncharacterized protein</fullName>
    </submittedName>
</protein>
<sequence length="89" mass="10232">MDGAISDQALRSMKRKSIKLLIILRFRLKTSNSFAAWKETVIELTGYREETNSQLSWSIAFFFPGIALSILTVLFYTPEVIFCCSKYLI</sequence>
<evidence type="ECO:0000313" key="2">
    <source>
        <dbReference type="Proteomes" id="UP001055811"/>
    </source>
</evidence>
<reference evidence="1 2" key="2">
    <citation type="journal article" date="2022" name="Mol. Ecol. Resour.">
        <title>The genomes of chicory, endive, great burdock and yacon provide insights into Asteraceae paleo-polyploidization history and plant inulin production.</title>
        <authorList>
            <person name="Fan W."/>
            <person name="Wang S."/>
            <person name="Wang H."/>
            <person name="Wang A."/>
            <person name="Jiang F."/>
            <person name="Liu H."/>
            <person name="Zhao H."/>
            <person name="Xu D."/>
            <person name="Zhang Y."/>
        </authorList>
    </citation>
    <scope>NUCLEOTIDE SEQUENCE [LARGE SCALE GENOMIC DNA]</scope>
    <source>
        <strain evidence="2">cv. Punajuju</strain>
        <tissue evidence="1">Leaves</tissue>
    </source>
</reference>
<organism evidence="1 2">
    <name type="scientific">Cichorium intybus</name>
    <name type="common">Chicory</name>
    <dbReference type="NCBI Taxonomy" id="13427"/>
    <lineage>
        <taxon>Eukaryota</taxon>
        <taxon>Viridiplantae</taxon>
        <taxon>Streptophyta</taxon>
        <taxon>Embryophyta</taxon>
        <taxon>Tracheophyta</taxon>
        <taxon>Spermatophyta</taxon>
        <taxon>Magnoliopsida</taxon>
        <taxon>eudicotyledons</taxon>
        <taxon>Gunneridae</taxon>
        <taxon>Pentapetalae</taxon>
        <taxon>asterids</taxon>
        <taxon>campanulids</taxon>
        <taxon>Asterales</taxon>
        <taxon>Asteraceae</taxon>
        <taxon>Cichorioideae</taxon>
        <taxon>Cichorieae</taxon>
        <taxon>Cichoriinae</taxon>
        <taxon>Cichorium</taxon>
    </lineage>
</organism>
<accession>A0ACB9H591</accession>
<gene>
    <name evidence="1" type="ORF">L2E82_04251</name>
</gene>
<reference evidence="2" key="1">
    <citation type="journal article" date="2022" name="Mol. Ecol. Resour.">
        <title>The genomes of chicory, endive, great burdock and yacon provide insights into Asteraceae palaeo-polyploidization history and plant inulin production.</title>
        <authorList>
            <person name="Fan W."/>
            <person name="Wang S."/>
            <person name="Wang H."/>
            <person name="Wang A."/>
            <person name="Jiang F."/>
            <person name="Liu H."/>
            <person name="Zhao H."/>
            <person name="Xu D."/>
            <person name="Zhang Y."/>
        </authorList>
    </citation>
    <scope>NUCLEOTIDE SEQUENCE [LARGE SCALE GENOMIC DNA]</scope>
    <source>
        <strain evidence="2">cv. Punajuju</strain>
    </source>
</reference>
<dbReference type="Proteomes" id="UP001055811">
    <property type="component" value="Linkage Group LG01"/>
</dbReference>
<dbReference type="EMBL" id="CM042009">
    <property type="protein sequence ID" value="KAI3790864.1"/>
    <property type="molecule type" value="Genomic_DNA"/>
</dbReference>
<comment type="caution">
    <text evidence="1">The sequence shown here is derived from an EMBL/GenBank/DDBJ whole genome shotgun (WGS) entry which is preliminary data.</text>
</comment>